<gene>
    <name evidence="1" type="ORF">C8Q71DRAFT_753635</name>
</gene>
<keyword evidence="2" id="KW-1185">Reference proteome</keyword>
<dbReference type="RefSeq" id="XP_047779662.1">
    <property type="nucleotide sequence ID" value="XM_047923443.1"/>
</dbReference>
<protein>
    <recommendedName>
        <fullName evidence="3">F-box domain-containing protein</fullName>
    </recommendedName>
</protein>
<proteinExistence type="predicted"/>
<evidence type="ECO:0000313" key="1">
    <source>
        <dbReference type="EMBL" id="KAH9837624.1"/>
    </source>
</evidence>
<name>A0ABQ8KJE1_9APHY</name>
<evidence type="ECO:0000313" key="2">
    <source>
        <dbReference type="Proteomes" id="UP000814176"/>
    </source>
</evidence>
<evidence type="ECO:0008006" key="3">
    <source>
        <dbReference type="Google" id="ProtNLM"/>
    </source>
</evidence>
<dbReference type="Gene3D" id="3.80.10.10">
    <property type="entry name" value="Ribonuclease Inhibitor"/>
    <property type="match status" value="1"/>
</dbReference>
<organism evidence="1 2">
    <name type="scientific">Rhodofomes roseus</name>
    <dbReference type="NCBI Taxonomy" id="34475"/>
    <lineage>
        <taxon>Eukaryota</taxon>
        <taxon>Fungi</taxon>
        <taxon>Dikarya</taxon>
        <taxon>Basidiomycota</taxon>
        <taxon>Agaricomycotina</taxon>
        <taxon>Agaricomycetes</taxon>
        <taxon>Polyporales</taxon>
        <taxon>Rhodofomes</taxon>
    </lineage>
</organism>
<dbReference type="InterPro" id="IPR032675">
    <property type="entry name" value="LRR_dom_sf"/>
</dbReference>
<sequence length="495" mass="55818">MTQLTSLNEDVLDAIISRLRFRDALSLSETCRNLHPISVGNAISDVYLTHPGQLERFCIYMLADAQNRLLRLRRLEIVAQALGIIPSGEETWESPMIPIEKLADALEGASNLEKLDIECVQPLLEAMPRLPSILLRLRGMKELALRHVPFAAAKDLLPTRSTHLRMLILTEASFTSASPTILKHLASFPQLTRLECSTLYVSDFEHPVTLPSITHLVIGQWGHDIPLASIANTFPGVRRLHVKSIIWDLSMIDDVRWHAGESIATGCWNHLDELCGTAEALGGYITCPVRMFRRLASRAEFLYELEEGTAAIRRTAPVCISLYTFTDSPWHVWKRLGENTPRLRFLDIHVSDAGIGTSMDTWMENVPPALQSLRIVCMRLQITDICHAMPAGLSSSDMLDLEQDVINTLPNLLARYIASLQYLGIGIGDKRYDMYTRSWSFVGKTSWWRVSRDGQEDNVRMEPISADIGERVIAYIDSAEFEATMQFDDARFRSK</sequence>
<accession>A0ABQ8KJE1</accession>
<comment type="caution">
    <text evidence="1">The sequence shown here is derived from an EMBL/GenBank/DDBJ whole genome shotgun (WGS) entry which is preliminary data.</text>
</comment>
<dbReference type="Proteomes" id="UP000814176">
    <property type="component" value="Unassembled WGS sequence"/>
</dbReference>
<dbReference type="EMBL" id="JADCUA010000008">
    <property type="protein sequence ID" value="KAH9837624.1"/>
    <property type="molecule type" value="Genomic_DNA"/>
</dbReference>
<reference evidence="1 2" key="1">
    <citation type="journal article" date="2021" name="Environ. Microbiol.">
        <title>Gene family expansions and transcriptome signatures uncover fungal adaptations to wood decay.</title>
        <authorList>
            <person name="Hage H."/>
            <person name="Miyauchi S."/>
            <person name="Viragh M."/>
            <person name="Drula E."/>
            <person name="Min B."/>
            <person name="Chaduli D."/>
            <person name="Navarro D."/>
            <person name="Favel A."/>
            <person name="Norest M."/>
            <person name="Lesage-Meessen L."/>
            <person name="Balint B."/>
            <person name="Merenyi Z."/>
            <person name="de Eugenio L."/>
            <person name="Morin E."/>
            <person name="Martinez A.T."/>
            <person name="Baldrian P."/>
            <person name="Stursova M."/>
            <person name="Martinez M.J."/>
            <person name="Novotny C."/>
            <person name="Magnuson J.K."/>
            <person name="Spatafora J.W."/>
            <person name="Maurice S."/>
            <person name="Pangilinan J."/>
            <person name="Andreopoulos W."/>
            <person name="LaButti K."/>
            <person name="Hundley H."/>
            <person name="Na H."/>
            <person name="Kuo A."/>
            <person name="Barry K."/>
            <person name="Lipzen A."/>
            <person name="Henrissat B."/>
            <person name="Riley R."/>
            <person name="Ahrendt S."/>
            <person name="Nagy L.G."/>
            <person name="Grigoriev I.V."/>
            <person name="Martin F."/>
            <person name="Rosso M.N."/>
        </authorList>
    </citation>
    <scope>NUCLEOTIDE SEQUENCE [LARGE SCALE GENOMIC DNA]</scope>
    <source>
        <strain evidence="1 2">CIRM-BRFM 1785</strain>
    </source>
</reference>
<dbReference type="SUPFAM" id="SSF52058">
    <property type="entry name" value="L domain-like"/>
    <property type="match status" value="1"/>
</dbReference>
<dbReference type="GeneID" id="72004175"/>